<evidence type="ECO:0000313" key="2">
    <source>
        <dbReference type="EMBL" id="CAG5092563.1"/>
    </source>
</evidence>
<protein>
    <submittedName>
        <fullName evidence="2">Uncharacterized protein MJECL24</fullName>
    </submittedName>
</protein>
<keyword evidence="3" id="KW-1185">Reference proteome</keyword>
<dbReference type="Gene3D" id="3.40.50.10850">
    <property type="entry name" value="Ntrc-like two-domain protein"/>
    <property type="match status" value="1"/>
</dbReference>
<name>A0ABM8V8Q1_THEXY</name>
<comment type="caution">
    <text evidence="2">The sequence shown here is derived from an EMBL/GenBank/DDBJ whole genome shotgun (WGS) entry which is preliminary data.</text>
</comment>
<dbReference type="RefSeq" id="WP_213486587.1">
    <property type="nucleotide sequence ID" value="NZ_CAJRAY010000095.1"/>
</dbReference>
<reference evidence="2 3" key="1">
    <citation type="submission" date="2021-04" db="EMBL/GenBank/DDBJ databases">
        <authorList>
            <person name="Rakotoarivonina H."/>
        </authorList>
    </citation>
    <scope>NUCLEOTIDE SEQUENCE [LARGE SCALE GENOMIC DNA]</scope>
    <source>
        <strain evidence="2 3">XE</strain>
    </source>
</reference>
<dbReference type="SUPFAM" id="SSF52540">
    <property type="entry name" value="P-loop containing nucleoside triphosphate hydrolases"/>
    <property type="match status" value="1"/>
</dbReference>
<feature type="region of interest" description="Disordered" evidence="1">
    <location>
        <begin position="367"/>
        <end position="393"/>
    </location>
</feature>
<accession>A0ABM8V8Q1</accession>
<dbReference type="EMBL" id="CAJRAY010000095">
    <property type="protein sequence ID" value="CAG5092563.1"/>
    <property type="molecule type" value="Genomic_DNA"/>
</dbReference>
<evidence type="ECO:0000313" key="3">
    <source>
        <dbReference type="Proteomes" id="UP000681526"/>
    </source>
</evidence>
<sequence length="393" mass="41170">MVPIYLCVAAREAEYVSRLADYVRQSPYGREWRVTGFTTEDALHQYVKAGYPADLLLVAPEFAGAAGGLRPGVPIALLVKRSGEAGADAGLPEVMQYQPMPNLLRQLAAIRAEHGVPRSTDAGNGRGTLVAAVYSPSGGSGVTSTALCMAHLAARSGVNAFYLDLDPFGGAAPGKADTEGGLPEMLYALQARPAEAAGLFERLRTHDAHLGIDRFPGGCPPEEKMALSADAAGRLIRTAAACPDYGAVFVDLGSAPTEAHLEIFLQSAAIFWLVPDHAAGLLKAEAALGFFRRRYPDRFAEAEPRIRFVAARAGQTGVSRAAAGLRFAGRLPEVPQLHGAGRPEEAARSPVLLGACLGLLGAAGWKPEGGMPDDRGPRGAHAAGTGPKQDQYA</sequence>
<dbReference type="Proteomes" id="UP000681526">
    <property type="component" value="Unassembled WGS sequence"/>
</dbReference>
<dbReference type="InterPro" id="IPR027417">
    <property type="entry name" value="P-loop_NTPase"/>
</dbReference>
<dbReference type="Gene3D" id="3.40.50.300">
    <property type="entry name" value="P-loop containing nucleotide triphosphate hydrolases"/>
    <property type="match status" value="1"/>
</dbReference>
<organism evidence="2 3">
    <name type="scientific">Thermobacillus xylanilyticus</name>
    <dbReference type="NCBI Taxonomy" id="76633"/>
    <lineage>
        <taxon>Bacteria</taxon>
        <taxon>Bacillati</taxon>
        <taxon>Bacillota</taxon>
        <taxon>Bacilli</taxon>
        <taxon>Bacillales</taxon>
        <taxon>Paenibacillaceae</taxon>
        <taxon>Thermobacillus</taxon>
    </lineage>
</organism>
<proteinExistence type="predicted"/>
<gene>
    <name evidence="2" type="primary">txxe 2664-mjecl24</name>
    <name evidence="2" type="ORF">TXXE_18345</name>
</gene>
<evidence type="ECO:0000256" key="1">
    <source>
        <dbReference type="SAM" id="MobiDB-lite"/>
    </source>
</evidence>